<keyword evidence="2 7" id="KW-0699">rRNA-binding</keyword>
<dbReference type="Proteomes" id="UP000326903">
    <property type="component" value="Unassembled WGS sequence"/>
</dbReference>
<gene>
    <name evidence="7" type="primary">rpsT</name>
    <name evidence="9" type="ORF">FW778_10595</name>
</gene>
<dbReference type="Pfam" id="PF01649">
    <property type="entry name" value="Ribosomal_S20p"/>
    <property type="match status" value="1"/>
</dbReference>
<reference evidence="9 10" key="1">
    <citation type="submission" date="2019-09" db="EMBL/GenBank/DDBJ databases">
        <title>Draft genome sequence of Ginsengibacter sp. BR5-29.</title>
        <authorList>
            <person name="Im W.-T."/>
        </authorList>
    </citation>
    <scope>NUCLEOTIDE SEQUENCE [LARGE SCALE GENOMIC DNA]</scope>
    <source>
        <strain evidence="9 10">BR5-29</strain>
    </source>
</reference>
<dbReference type="GO" id="GO:0003735">
    <property type="term" value="F:structural constituent of ribosome"/>
    <property type="evidence" value="ECO:0007669"/>
    <property type="project" value="InterPro"/>
</dbReference>
<keyword evidence="3 7" id="KW-0694">RNA-binding</keyword>
<dbReference type="InterPro" id="IPR036510">
    <property type="entry name" value="Ribosomal_bS20_sf"/>
</dbReference>
<evidence type="ECO:0000256" key="2">
    <source>
        <dbReference type="ARBA" id="ARBA00022730"/>
    </source>
</evidence>
<dbReference type="GO" id="GO:1990904">
    <property type="term" value="C:ribonucleoprotein complex"/>
    <property type="evidence" value="ECO:0007669"/>
    <property type="project" value="UniProtKB-KW"/>
</dbReference>
<evidence type="ECO:0000256" key="1">
    <source>
        <dbReference type="ARBA" id="ARBA00003134"/>
    </source>
</evidence>
<keyword evidence="10" id="KW-1185">Reference proteome</keyword>
<comment type="similarity">
    <text evidence="7">Belongs to the bacterial ribosomal protein bS20 family.</text>
</comment>
<evidence type="ECO:0000256" key="7">
    <source>
        <dbReference type="HAMAP-Rule" id="MF_00500"/>
    </source>
</evidence>
<name>A0A5J5IGM6_9BACT</name>
<comment type="function">
    <text evidence="1 7">Binds directly to 16S ribosomal RNA.</text>
</comment>
<evidence type="ECO:0000313" key="10">
    <source>
        <dbReference type="Proteomes" id="UP000326903"/>
    </source>
</evidence>
<dbReference type="NCBIfam" id="TIGR00029">
    <property type="entry name" value="S20"/>
    <property type="match status" value="1"/>
</dbReference>
<dbReference type="AlphaFoldDB" id="A0A5J5IGM6"/>
<dbReference type="GO" id="GO:0005840">
    <property type="term" value="C:ribosome"/>
    <property type="evidence" value="ECO:0007669"/>
    <property type="project" value="UniProtKB-KW"/>
</dbReference>
<proteinExistence type="inferred from homology"/>
<feature type="compositionally biased region" description="Basic residues" evidence="8">
    <location>
        <begin position="14"/>
        <end position="27"/>
    </location>
</feature>
<evidence type="ECO:0000256" key="8">
    <source>
        <dbReference type="SAM" id="MobiDB-lite"/>
    </source>
</evidence>
<evidence type="ECO:0000256" key="3">
    <source>
        <dbReference type="ARBA" id="ARBA00022884"/>
    </source>
</evidence>
<evidence type="ECO:0000313" key="9">
    <source>
        <dbReference type="EMBL" id="KAA9039271.1"/>
    </source>
</evidence>
<accession>A0A5J5IGM6</accession>
<sequence>MANHSATKKDVRQSRKRNERNRYHGKTTRNAIRDLKAIDTKAAASEKIPQVSSMIDKLAKRGIIHKNKAANLKSKLTRGVLSMEK</sequence>
<dbReference type="HAMAP" id="MF_00500">
    <property type="entry name" value="Ribosomal_bS20"/>
    <property type="match status" value="1"/>
</dbReference>
<feature type="region of interest" description="Disordered" evidence="8">
    <location>
        <begin position="1"/>
        <end position="29"/>
    </location>
</feature>
<keyword evidence="5 7" id="KW-0687">Ribonucleoprotein</keyword>
<dbReference type="GO" id="GO:0006412">
    <property type="term" value="P:translation"/>
    <property type="evidence" value="ECO:0007669"/>
    <property type="project" value="UniProtKB-UniRule"/>
</dbReference>
<dbReference type="RefSeq" id="WP_150414680.1">
    <property type="nucleotide sequence ID" value="NZ_VYQF01000002.1"/>
</dbReference>
<evidence type="ECO:0000256" key="4">
    <source>
        <dbReference type="ARBA" id="ARBA00022980"/>
    </source>
</evidence>
<dbReference type="EMBL" id="VYQF01000002">
    <property type="protein sequence ID" value="KAA9039271.1"/>
    <property type="molecule type" value="Genomic_DNA"/>
</dbReference>
<protein>
    <recommendedName>
        <fullName evidence="6 7">Small ribosomal subunit protein bS20</fullName>
    </recommendedName>
</protein>
<evidence type="ECO:0000256" key="5">
    <source>
        <dbReference type="ARBA" id="ARBA00023274"/>
    </source>
</evidence>
<dbReference type="InterPro" id="IPR002583">
    <property type="entry name" value="Ribosomal_bS20"/>
</dbReference>
<dbReference type="SUPFAM" id="SSF46992">
    <property type="entry name" value="Ribosomal protein S20"/>
    <property type="match status" value="1"/>
</dbReference>
<evidence type="ECO:0000256" key="6">
    <source>
        <dbReference type="ARBA" id="ARBA00035136"/>
    </source>
</evidence>
<organism evidence="9 10">
    <name type="scientific">Ginsengibacter hankyongi</name>
    <dbReference type="NCBI Taxonomy" id="2607284"/>
    <lineage>
        <taxon>Bacteria</taxon>
        <taxon>Pseudomonadati</taxon>
        <taxon>Bacteroidota</taxon>
        <taxon>Chitinophagia</taxon>
        <taxon>Chitinophagales</taxon>
        <taxon>Chitinophagaceae</taxon>
        <taxon>Ginsengibacter</taxon>
    </lineage>
</organism>
<dbReference type="GO" id="GO:0019843">
    <property type="term" value="F:rRNA binding"/>
    <property type="evidence" value="ECO:0007669"/>
    <property type="project" value="UniProtKB-UniRule"/>
</dbReference>
<comment type="caution">
    <text evidence="9">The sequence shown here is derived from an EMBL/GenBank/DDBJ whole genome shotgun (WGS) entry which is preliminary data.</text>
</comment>
<dbReference type="Gene3D" id="1.20.58.110">
    <property type="entry name" value="Ribosomal protein S20"/>
    <property type="match status" value="1"/>
</dbReference>
<keyword evidence="4 7" id="KW-0689">Ribosomal protein</keyword>